<evidence type="ECO:0000313" key="5">
    <source>
        <dbReference type="Proteomes" id="UP000749293"/>
    </source>
</evidence>
<dbReference type="GO" id="GO:0005737">
    <property type="term" value="C:cytoplasm"/>
    <property type="evidence" value="ECO:0007669"/>
    <property type="project" value="TreeGrafter"/>
</dbReference>
<dbReference type="CDD" id="cd03144">
    <property type="entry name" value="GATase1_ScBLP_like"/>
    <property type="match status" value="1"/>
</dbReference>
<dbReference type="PROSITE" id="PS51733">
    <property type="entry name" value="BPL_LPL_CATALYTIC"/>
    <property type="match status" value="1"/>
</dbReference>
<dbReference type="SUPFAM" id="SSF52317">
    <property type="entry name" value="Class I glutamine amidotransferase-like"/>
    <property type="match status" value="2"/>
</dbReference>
<name>A0A9P4YVX0_9HYPO</name>
<dbReference type="Pfam" id="PF09825">
    <property type="entry name" value="BPL_N"/>
    <property type="match status" value="1"/>
</dbReference>
<comment type="similarity">
    <text evidence="1">Belongs to the biotin--protein ligase family.</text>
</comment>
<keyword evidence="2 4" id="KW-0436">Ligase</keyword>
<feature type="domain" description="BPL/LPL catalytic" evidence="3">
    <location>
        <begin position="385"/>
        <end position="587"/>
    </location>
</feature>
<protein>
    <submittedName>
        <fullName evidence="4">Biotin---protein ligase</fullName>
    </submittedName>
</protein>
<dbReference type="Pfam" id="PF03099">
    <property type="entry name" value="BPL_LplA_LipB"/>
    <property type="match status" value="1"/>
</dbReference>
<evidence type="ECO:0000256" key="1">
    <source>
        <dbReference type="ARBA" id="ARBA00009934"/>
    </source>
</evidence>
<dbReference type="Gene3D" id="3.30.930.10">
    <property type="entry name" value="Bira Bifunctional Protein, Domain 2"/>
    <property type="match status" value="1"/>
</dbReference>
<dbReference type="GeneID" id="55973312"/>
<keyword evidence="5" id="KW-1185">Reference proteome</keyword>
<gene>
    <name evidence="4" type="ORF">GMORB2_7089</name>
</gene>
<dbReference type="RefSeq" id="XP_035321434.1">
    <property type="nucleotide sequence ID" value="XM_035469054.1"/>
</dbReference>
<evidence type="ECO:0000256" key="2">
    <source>
        <dbReference type="ARBA" id="ARBA00022598"/>
    </source>
</evidence>
<dbReference type="Proteomes" id="UP000749293">
    <property type="component" value="Unassembled WGS sequence"/>
</dbReference>
<dbReference type="SUPFAM" id="SSF55681">
    <property type="entry name" value="Class II aaRS and biotin synthetases"/>
    <property type="match status" value="1"/>
</dbReference>
<dbReference type="InterPro" id="IPR045864">
    <property type="entry name" value="aa-tRNA-synth_II/BPL/LPL"/>
</dbReference>
<dbReference type="InterPro" id="IPR004143">
    <property type="entry name" value="BPL_LPL_catalytic"/>
</dbReference>
<evidence type="ECO:0000259" key="3">
    <source>
        <dbReference type="PROSITE" id="PS51733"/>
    </source>
</evidence>
<organism evidence="4 5">
    <name type="scientific">Geosmithia morbida</name>
    <dbReference type="NCBI Taxonomy" id="1094350"/>
    <lineage>
        <taxon>Eukaryota</taxon>
        <taxon>Fungi</taxon>
        <taxon>Dikarya</taxon>
        <taxon>Ascomycota</taxon>
        <taxon>Pezizomycotina</taxon>
        <taxon>Sordariomycetes</taxon>
        <taxon>Hypocreomycetidae</taxon>
        <taxon>Hypocreales</taxon>
        <taxon>Bionectriaceae</taxon>
        <taxon>Geosmithia</taxon>
    </lineage>
</organism>
<dbReference type="InterPro" id="IPR029062">
    <property type="entry name" value="Class_I_gatase-like"/>
</dbReference>
<reference evidence="4" key="1">
    <citation type="submission" date="2020-03" db="EMBL/GenBank/DDBJ databases">
        <title>Site-based positive gene gene selection in Geosmithia morbida across the United States reveals a broad range of putative effectors and factors for local host and environmental adapation.</title>
        <authorList>
            <person name="Onufrak A."/>
            <person name="Murdoch R.W."/>
            <person name="Gazis R."/>
            <person name="Huff M."/>
            <person name="Staton M."/>
            <person name="Klingeman W."/>
            <person name="Hadziabdic D."/>
        </authorList>
    </citation>
    <scope>NUCLEOTIDE SEQUENCE</scope>
    <source>
        <strain evidence="4">1262</strain>
    </source>
</reference>
<dbReference type="EMBL" id="JAANYQ010000008">
    <property type="protein sequence ID" value="KAF4122782.1"/>
    <property type="molecule type" value="Genomic_DNA"/>
</dbReference>
<dbReference type="InterPro" id="IPR019197">
    <property type="entry name" value="Biotin-prot_ligase_N"/>
</dbReference>
<comment type="caution">
    <text evidence="4">The sequence shown here is derived from an EMBL/GenBank/DDBJ whole genome shotgun (WGS) entry which is preliminary data.</text>
</comment>
<proteinExistence type="inferred from homology"/>
<dbReference type="AlphaFoldDB" id="A0A9P4YVX0"/>
<dbReference type="PANTHER" id="PTHR12835">
    <property type="entry name" value="BIOTIN PROTEIN LIGASE"/>
    <property type="match status" value="1"/>
</dbReference>
<dbReference type="OrthoDB" id="10250105at2759"/>
<dbReference type="CDD" id="cd16442">
    <property type="entry name" value="BPL"/>
    <property type="match status" value="1"/>
</dbReference>
<dbReference type="Gene3D" id="3.40.50.880">
    <property type="match status" value="1"/>
</dbReference>
<dbReference type="GO" id="GO:0004077">
    <property type="term" value="F:biotin--[biotin carboxyl-carrier protein] ligase activity"/>
    <property type="evidence" value="ECO:0007669"/>
    <property type="project" value="InterPro"/>
</dbReference>
<dbReference type="PANTHER" id="PTHR12835:SF5">
    <property type="entry name" value="BIOTIN--PROTEIN LIGASE"/>
    <property type="match status" value="1"/>
</dbReference>
<dbReference type="NCBIfam" id="TIGR00121">
    <property type="entry name" value="birA_ligase"/>
    <property type="match status" value="1"/>
</dbReference>
<accession>A0A9P4YVX0</accession>
<sequence length="668" mass="72349">MTPRKLNVLVYTGTGTTSESVRHCILSLRQLLTPSYAIIPINETVLLREPWAQTCALLVIPGGADLGYGRALNGAGNRLIVDYVRRGGSYLGFCAGGYYGSRRCEFAVGDSSLEVIGSRELGFFPGTCRGSAYGGFDYYSEKGARAVKLKLARGLLDDDFTHEETTSYFNGGGLFVDAESFGAKKVEVLASYADEVEVQGGDAAVVLCHLGSGKALLTGPHPEFAAAQLSPHPDVPHYADLIAQLAAVDDSRLAFLRACLSKLGLEPSRTAQALPALTSMHLTSGNGGKLSRLLRSWDPIIERDGDSEELIRGEADTFRIQSGEAQVSMDELRRSLPLADGVLDGSGVVDYALVVKTIVAHEKGLPSPEQTPLFNHELYYSSLESYQAREPGVSSWGDVLLYGDTVTSTNTILVTNPKLLSTLPTGVTLAASTQVSGRGRGTNVWIAPPGALIFSTVIDHSASLAISRPIVFLQYIAAIAIVEGIRSYADGYERLPVKIKWPNDIYALNPDNPSSGQYVKVGGILSQCIYTDGAYKVVLGVGINATNPRPTTSLSDLLPPGAASAFRVEALLACILTRLETVHAQFVREGFSVNLENRYYRHWLHTDQLITLETESGARARVRGITRDWGMLRVEEIDGHGRGVGRLWTLQSDENSFDYWKGLVRRKV</sequence>
<evidence type="ECO:0000313" key="4">
    <source>
        <dbReference type="EMBL" id="KAF4122782.1"/>
    </source>
</evidence>
<dbReference type="InterPro" id="IPR004408">
    <property type="entry name" value="Biotin_CoA_COase_ligase"/>
</dbReference>